<proteinExistence type="predicted"/>
<keyword evidence="3" id="KW-1185">Reference proteome</keyword>
<feature type="region of interest" description="Disordered" evidence="1">
    <location>
        <begin position="1"/>
        <end position="24"/>
    </location>
</feature>
<feature type="compositionally biased region" description="Basic and acidic residues" evidence="1">
    <location>
        <begin position="76"/>
        <end position="91"/>
    </location>
</feature>
<evidence type="ECO:0000313" key="3">
    <source>
        <dbReference type="Proteomes" id="UP000326396"/>
    </source>
</evidence>
<name>A0A5N6NW53_9ASTR</name>
<dbReference type="EMBL" id="SZYD01000008">
    <property type="protein sequence ID" value="KAD5507494.1"/>
    <property type="molecule type" value="Genomic_DNA"/>
</dbReference>
<dbReference type="Proteomes" id="UP000326396">
    <property type="component" value="Linkage Group LG16"/>
</dbReference>
<dbReference type="AlphaFoldDB" id="A0A5N6NW53"/>
<feature type="region of interest" description="Disordered" evidence="1">
    <location>
        <begin position="76"/>
        <end position="107"/>
    </location>
</feature>
<organism evidence="2 3">
    <name type="scientific">Mikania micrantha</name>
    <name type="common">bitter vine</name>
    <dbReference type="NCBI Taxonomy" id="192012"/>
    <lineage>
        <taxon>Eukaryota</taxon>
        <taxon>Viridiplantae</taxon>
        <taxon>Streptophyta</taxon>
        <taxon>Embryophyta</taxon>
        <taxon>Tracheophyta</taxon>
        <taxon>Spermatophyta</taxon>
        <taxon>Magnoliopsida</taxon>
        <taxon>eudicotyledons</taxon>
        <taxon>Gunneridae</taxon>
        <taxon>Pentapetalae</taxon>
        <taxon>asterids</taxon>
        <taxon>campanulids</taxon>
        <taxon>Asterales</taxon>
        <taxon>Asteraceae</taxon>
        <taxon>Asteroideae</taxon>
        <taxon>Heliantheae alliance</taxon>
        <taxon>Eupatorieae</taxon>
        <taxon>Mikania</taxon>
    </lineage>
</organism>
<evidence type="ECO:0000313" key="2">
    <source>
        <dbReference type="EMBL" id="KAD5507494.1"/>
    </source>
</evidence>
<comment type="caution">
    <text evidence="2">The sequence shown here is derived from an EMBL/GenBank/DDBJ whole genome shotgun (WGS) entry which is preliminary data.</text>
</comment>
<accession>A0A5N6NW53</accession>
<dbReference type="OrthoDB" id="1742098at2759"/>
<sequence>MKQSKKEDRRIAGRKKASAIARPFSGKKNRSQYLPIVAPIEQYSDLPTMPFEEAVGRVKAYEERIQSLEAHDDEEGKLLMVKNDRQDERQYGRGRGRGRGFGREMKEDVEEARVEVTKVGFDALIVENLGILGMSAQNGRQR</sequence>
<reference evidence="2 3" key="1">
    <citation type="submission" date="2019-05" db="EMBL/GenBank/DDBJ databases">
        <title>Mikania micrantha, genome provides insights into the molecular mechanism of rapid growth.</title>
        <authorList>
            <person name="Liu B."/>
        </authorList>
    </citation>
    <scope>NUCLEOTIDE SEQUENCE [LARGE SCALE GENOMIC DNA]</scope>
    <source>
        <strain evidence="2">NLD-2019</strain>
        <tissue evidence="2">Leaf</tissue>
    </source>
</reference>
<feature type="compositionally biased region" description="Basic and acidic residues" evidence="1">
    <location>
        <begin position="1"/>
        <end position="11"/>
    </location>
</feature>
<protein>
    <submittedName>
        <fullName evidence="2">Uncharacterized protein</fullName>
    </submittedName>
</protein>
<evidence type="ECO:0000256" key="1">
    <source>
        <dbReference type="SAM" id="MobiDB-lite"/>
    </source>
</evidence>
<gene>
    <name evidence="2" type="ORF">E3N88_15197</name>
</gene>